<dbReference type="PANTHER" id="PTHR15672:SF8">
    <property type="entry name" value="PROTEIN ENCORE"/>
    <property type="match status" value="1"/>
</dbReference>
<dbReference type="OMA" id="NRYANGN"/>
<feature type="region of interest" description="Disordered" evidence="1">
    <location>
        <begin position="1"/>
        <end position="20"/>
    </location>
</feature>
<dbReference type="Pfam" id="PF12752">
    <property type="entry name" value="SUZ"/>
    <property type="match status" value="1"/>
</dbReference>
<proteinExistence type="predicted"/>
<feature type="compositionally biased region" description="Low complexity" evidence="1">
    <location>
        <begin position="281"/>
        <end position="296"/>
    </location>
</feature>
<dbReference type="InterPro" id="IPR024771">
    <property type="entry name" value="SUZ"/>
</dbReference>
<feature type="region of interest" description="Disordered" evidence="1">
    <location>
        <begin position="57"/>
        <end position="79"/>
    </location>
</feature>
<protein>
    <recommendedName>
        <fullName evidence="2">SUZ domain-containing protein</fullName>
    </recommendedName>
</protein>
<reference evidence="3 4" key="1">
    <citation type="submission" date="2015-12" db="EMBL/GenBank/DDBJ databases">
        <title>Dictyostelia acquired genes for synthesis and detection of signals that induce cell-type specialization by lateral gene transfer from prokaryotes.</title>
        <authorList>
            <person name="Gloeckner G."/>
            <person name="Schaap P."/>
        </authorList>
    </citation>
    <scope>NUCLEOTIDE SEQUENCE [LARGE SCALE GENOMIC DNA]</scope>
    <source>
        <strain evidence="3 4">TK</strain>
    </source>
</reference>
<dbReference type="AlphaFoldDB" id="A0A151Z8V4"/>
<feature type="compositionally biased region" description="Low complexity" evidence="1">
    <location>
        <begin position="8"/>
        <end position="17"/>
    </location>
</feature>
<dbReference type="PANTHER" id="PTHR15672">
    <property type="entry name" value="CAMP-REGULATED PHOSPHOPROTEIN 21 RELATED R3H DOMAIN CONTAINING PROTEIN"/>
    <property type="match status" value="1"/>
</dbReference>
<feature type="domain" description="SUZ" evidence="2">
    <location>
        <begin position="29"/>
        <end position="99"/>
    </location>
</feature>
<name>A0A151Z8V4_TIELA</name>
<accession>A0A151Z8V4</accession>
<dbReference type="PROSITE" id="PS51673">
    <property type="entry name" value="SUZ"/>
    <property type="match status" value="1"/>
</dbReference>
<organism evidence="3 4">
    <name type="scientific">Tieghemostelium lacteum</name>
    <name type="common">Slime mold</name>
    <name type="synonym">Dictyostelium lacteum</name>
    <dbReference type="NCBI Taxonomy" id="361077"/>
    <lineage>
        <taxon>Eukaryota</taxon>
        <taxon>Amoebozoa</taxon>
        <taxon>Evosea</taxon>
        <taxon>Eumycetozoa</taxon>
        <taxon>Dictyostelia</taxon>
        <taxon>Dictyosteliales</taxon>
        <taxon>Raperosteliaceae</taxon>
        <taxon>Tieghemostelium</taxon>
    </lineage>
</organism>
<evidence type="ECO:0000256" key="1">
    <source>
        <dbReference type="SAM" id="MobiDB-lite"/>
    </source>
</evidence>
<dbReference type="Proteomes" id="UP000076078">
    <property type="component" value="Unassembled WGS sequence"/>
</dbReference>
<dbReference type="InterPro" id="IPR051937">
    <property type="entry name" value="R3H_domain_containing"/>
</dbReference>
<gene>
    <name evidence="3" type="ORF">DLAC_11746</name>
</gene>
<feature type="compositionally biased region" description="Basic residues" evidence="1">
    <location>
        <begin position="241"/>
        <end position="253"/>
    </location>
</feature>
<sequence length="296" mass="34052">MSTKTDINNDNKNGSNNEIIDGNSLNLNVTSSNEIITPVALTSTVTASPPPMRIMKRNASSNTMGGSSNGLNQKKPVQSIEEKQISYQKARERIFGVTEQQPTTPAIDFDDNNNILSSSTYQKDTSYPIDSDISTNVYNNFNSSSYFNSDDINNKNYSSKANYNNYNNNNNNNNNNQTYFQYNVQQQIEILPFSDHNKMYIQTPPQPYQNFQNNNNYVPQHQFQNYHQQQNYYSIQQPLSSHHHHHHPPHHQHQPQNNYTQQNSYYTSQNFYNGTTNRYANGNVSHNNGTNNNKTR</sequence>
<feature type="region of interest" description="Disordered" evidence="1">
    <location>
        <begin position="268"/>
        <end position="296"/>
    </location>
</feature>
<feature type="compositionally biased region" description="Polar residues" evidence="1">
    <location>
        <begin position="58"/>
        <end position="76"/>
    </location>
</feature>
<evidence type="ECO:0000313" key="3">
    <source>
        <dbReference type="EMBL" id="KYQ90254.1"/>
    </source>
</evidence>
<comment type="caution">
    <text evidence="3">The sequence shown here is derived from an EMBL/GenBank/DDBJ whole genome shotgun (WGS) entry which is preliminary data.</text>
</comment>
<dbReference type="EMBL" id="LODT01000037">
    <property type="protein sequence ID" value="KYQ90254.1"/>
    <property type="molecule type" value="Genomic_DNA"/>
</dbReference>
<dbReference type="InParanoid" id="A0A151Z8V4"/>
<evidence type="ECO:0000313" key="4">
    <source>
        <dbReference type="Proteomes" id="UP000076078"/>
    </source>
</evidence>
<evidence type="ECO:0000259" key="2">
    <source>
        <dbReference type="PROSITE" id="PS51673"/>
    </source>
</evidence>
<feature type="compositionally biased region" description="Polar residues" evidence="1">
    <location>
        <begin position="268"/>
        <end position="280"/>
    </location>
</feature>
<feature type="region of interest" description="Disordered" evidence="1">
    <location>
        <begin position="239"/>
        <end position="258"/>
    </location>
</feature>
<keyword evidence="4" id="KW-1185">Reference proteome</keyword>